<keyword evidence="3" id="KW-1185">Reference proteome</keyword>
<feature type="signal peptide" evidence="1">
    <location>
        <begin position="1"/>
        <end position="24"/>
    </location>
</feature>
<name>A0A2N5T857_9BASI</name>
<organism evidence="2 3">
    <name type="scientific">Puccinia coronata f. sp. avenae</name>
    <dbReference type="NCBI Taxonomy" id="200324"/>
    <lineage>
        <taxon>Eukaryota</taxon>
        <taxon>Fungi</taxon>
        <taxon>Dikarya</taxon>
        <taxon>Basidiomycota</taxon>
        <taxon>Pucciniomycotina</taxon>
        <taxon>Pucciniomycetes</taxon>
        <taxon>Pucciniales</taxon>
        <taxon>Pucciniaceae</taxon>
        <taxon>Puccinia</taxon>
    </lineage>
</organism>
<comment type="caution">
    <text evidence="2">The sequence shown here is derived from an EMBL/GenBank/DDBJ whole genome shotgun (WGS) entry which is preliminary data.</text>
</comment>
<feature type="chain" id="PRO_5014891772" evidence="1">
    <location>
        <begin position="25"/>
        <end position="280"/>
    </location>
</feature>
<sequence length="280" mass="32561">MTIRALQFWLFLIGLLVLIDDGTGLTNFDDALTMAINRPEVLLDARRATTNTLKTGTSPPFWQEMMETGKKIAGNYAGIPKAEVYDENRAHEIKNKIEKKLYASIYRVHIQGSREQLNNDQFYDLVETLLEHMGFLTSPIEGDEEMAREMADQKVPQIFHDLQQFEYFFNHGMMELLDQKSSENKVIESELSDQNQVHPLFFCISDTIVLYLSNSERYGLLGRDYLKQFLNQEDHWIVLFHYILGIFPDTDGISELFLSYDLMRSLEESPFTEEIHVLLK</sequence>
<evidence type="ECO:0000256" key="1">
    <source>
        <dbReference type="SAM" id="SignalP"/>
    </source>
</evidence>
<dbReference type="OrthoDB" id="10541491at2759"/>
<keyword evidence="1" id="KW-0732">Signal</keyword>
<dbReference type="Proteomes" id="UP000235388">
    <property type="component" value="Unassembled WGS sequence"/>
</dbReference>
<dbReference type="AlphaFoldDB" id="A0A2N5T857"/>
<feature type="non-terminal residue" evidence="2">
    <location>
        <position position="280"/>
    </location>
</feature>
<reference evidence="2 3" key="1">
    <citation type="submission" date="2017-11" db="EMBL/GenBank/DDBJ databases">
        <title>De novo assembly and phasing of dikaryotic genomes from two isolates of Puccinia coronata f. sp. avenae, the causal agent of oat crown rust.</title>
        <authorList>
            <person name="Miller M.E."/>
            <person name="Zhang Y."/>
            <person name="Omidvar V."/>
            <person name="Sperschneider J."/>
            <person name="Schwessinger B."/>
            <person name="Raley C."/>
            <person name="Palmer J.M."/>
            <person name="Garnica D."/>
            <person name="Upadhyaya N."/>
            <person name="Rathjen J."/>
            <person name="Taylor J.M."/>
            <person name="Park R.F."/>
            <person name="Dodds P.N."/>
            <person name="Hirsch C.D."/>
            <person name="Kianian S.F."/>
            <person name="Figueroa M."/>
        </authorList>
    </citation>
    <scope>NUCLEOTIDE SEQUENCE [LARGE SCALE GENOMIC DNA]</scope>
    <source>
        <strain evidence="2">12NC29</strain>
    </source>
</reference>
<evidence type="ECO:0000313" key="3">
    <source>
        <dbReference type="Proteomes" id="UP000235388"/>
    </source>
</evidence>
<evidence type="ECO:0000313" key="2">
    <source>
        <dbReference type="EMBL" id="PLW21638.1"/>
    </source>
</evidence>
<gene>
    <name evidence="2" type="ORF">PCANC_03166</name>
</gene>
<accession>A0A2N5T857</accession>
<dbReference type="EMBL" id="PGCJ01000781">
    <property type="protein sequence ID" value="PLW21638.1"/>
    <property type="molecule type" value="Genomic_DNA"/>
</dbReference>
<proteinExistence type="predicted"/>
<protein>
    <submittedName>
        <fullName evidence="2">Uncharacterized protein</fullName>
    </submittedName>
</protein>